<accession>A0A2P2E1U7</accession>
<comment type="caution">
    <text evidence="2">The sequence shown here is derived from an EMBL/GenBank/DDBJ whole genome shotgun (WGS) entry which is preliminary data.</text>
</comment>
<feature type="compositionally biased region" description="Basic and acidic residues" evidence="1">
    <location>
        <begin position="1"/>
        <end position="22"/>
    </location>
</feature>
<evidence type="ECO:0000313" key="3">
    <source>
        <dbReference type="Proteomes" id="UP000245133"/>
    </source>
</evidence>
<dbReference type="EMBL" id="BFBB01000007">
    <property type="protein sequence ID" value="GBF50873.1"/>
    <property type="molecule type" value="Genomic_DNA"/>
</dbReference>
<feature type="compositionally biased region" description="Basic and acidic residues" evidence="1">
    <location>
        <begin position="29"/>
        <end position="40"/>
    </location>
</feature>
<sequence length="59" mass="7063">MIEKAYMENTKKNPNLGKEDPCRSQTNKIGKERTPRSRDQKYFTYSKRFGKRILLLLIK</sequence>
<gene>
    <name evidence="2" type="ORF">LPTSP4_24000</name>
</gene>
<reference evidence="2 3" key="1">
    <citation type="submission" date="2018-02" db="EMBL/GenBank/DDBJ databases">
        <title>Novel Leptospira species isolated from soil and water in Japan.</title>
        <authorList>
            <person name="Nakao R."/>
            <person name="Masuzawa T."/>
        </authorList>
    </citation>
    <scope>NUCLEOTIDE SEQUENCE [LARGE SCALE GENOMIC DNA]</scope>
    <source>
        <strain evidence="2 3">YH101</strain>
    </source>
</reference>
<protein>
    <submittedName>
        <fullName evidence="2">FAD dependent oxidoreductase superfamily</fullName>
    </submittedName>
</protein>
<dbReference type="AlphaFoldDB" id="A0A2P2E1U7"/>
<dbReference type="Proteomes" id="UP000245133">
    <property type="component" value="Unassembled WGS sequence"/>
</dbReference>
<organism evidence="2 3">
    <name type="scientific">Leptospira ryugenii</name>
    <dbReference type="NCBI Taxonomy" id="1917863"/>
    <lineage>
        <taxon>Bacteria</taxon>
        <taxon>Pseudomonadati</taxon>
        <taxon>Spirochaetota</taxon>
        <taxon>Spirochaetia</taxon>
        <taxon>Leptospirales</taxon>
        <taxon>Leptospiraceae</taxon>
        <taxon>Leptospira</taxon>
    </lineage>
</organism>
<evidence type="ECO:0000256" key="1">
    <source>
        <dbReference type="SAM" id="MobiDB-lite"/>
    </source>
</evidence>
<name>A0A2P2E1U7_9LEPT</name>
<keyword evidence="3" id="KW-1185">Reference proteome</keyword>
<evidence type="ECO:0000313" key="2">
    <source>
        <dbReference type="EMBL" id="GBF50873.1"/>
    </source>
</evidence>
<proteinExistence type="predicted"/>
<feature type="region of interest" description="Disordered" evidence="1">
    <location>
        <begin position="1"/>
        <end position="40"/>
    </location>
</feature>